<proteinExistence type="predicted"/>
<dbReference type="EMBL" id="CP031092">
    <property type="protein sequence ID" value="AXF57119.1"/>
    <property type="molecule type" value="Genomic_DNA"/>
</dbReference>
<dbReference type="InterPro" id="IPR025365">
    <property type="entry name" value="DUF4269"/>
</dbReference>
<dbReference type="OrthoDB" id="6402248at2"/>
<dbReference type="Pfam" id="PF14091">
    <property type="entry name" value="DUF4269"/>
    <property type="match status" value="1"/>
</dbReference>
<sequence length="93" mass="10653">MADLFERMGKGNDKQQDAYAAIKELDILNKLSPYNPVLCGTVPIGIDVMDSDLDIIMEVQGLKYFEEMLQFLYKDKDNFSIKRTTIRGMSKLL</sequence>
<dbReference type="AlphaFoldDB" id="A0A345C1N8"/>
<keyword evidence="2" id="KW-1185">Reference proteome</keyword>
<accession>A0A345C1N8</accession>
<dbReference type="RefSeq" id="WP_114374650.1">
    <property type="nucleotide sequence ID" value="NZ_CP031092.1"/>
</dbReference>
<organism evidence="1 2">
    <name type="scientific">Salicibibacter kimchii</name>
    <dbReference type="NCBI Taxonomy" id="2099786"/>
    <lineage>
        <taxon>Bacteria</taxon>
        <taxon>Bacillati</taxon>
        <taxon>Bacillota</taxon>
        <taxon>Bacilli</taxon>
        <taxon>Bacillales</taxon>
        <taxon>Bacillaceae</taxon>
        <taxon>Salicibibacter</taxon>
    </lineage>
</organism>
<dbReference type="KEGG" id="rue:DT065_14675"/>
<protein>
    <submittedName>
        <fullName evidence="1">DUF4269 domain-containing protein</fullName>
    </submittedName>
</protein>
<dbReference type="Proteomes" id="UP000252100">
    <property type="component" value="Chromosome"/>
</dbReference>
<gene>
    <name evidence="1" type="ORF">DT065_14675</name>
</gene>
<name>A0A345C1N8_9BACI</name>
<evidence type="ECO:0000313" key="1">
    <source>
        <dbReference type="EMBL" id="AXF57119.1"/>
    </source>
</evidence>
<evidence type="ECO:0000313" key="2">
    <source>
        <dbReference type="Proteomes" id="UP000252100"/>
    </source>
</evidence>
<reference evidence="1 2" key="1">
    <citation type="journal article" date="2018" name="J. Microbiol.">
        <title>Salicibibacter kimchii gen. nov., sp. nov., a moderately halophilic and alkalitolerant bacterium in the family Bacillaceae, isolated from kimchi.</title>
        <authorList>
            <person name="Jang J.Y."/>
            <person name="Oh Y.J."/>
            <person name="Lim S.K."/>
            <person name="Park H.K."/>
            <person name="Lee C."/>
            <person name="Kim J.Y."/>
            <person name="Lee M.A."/>
            <person name="Choi H.J."/>
        </authorList>
    </citation>
    <scope>NUCLEOTIDE SEQUENCE [LARGE SCALE GENOMIC DNA]</scope>
    <source>
        <strain evidence="1 2">NKC1-1</strain>
    </source>
</reference>